<dbReference type="InterPro" id="IPR017900">
    <property type="entry name" value="4Fe4S_Fe_S_CS"/>
</dbReference>
<reference evidence="10" key="1">
    <citation type="submission" date="2015-07" db="EMBL/GenBank/DDBJ databases">
        <authorList>
            <person name="Kim K.M."/>
        </authorList>
    </citation>
    <scope>NUCLEOTIDE SEQUENCE [LARGE SCALE GENOMIC DNA]</scope>
    <source>
        <strain evidence="10">KCTC 42284</strain>
    </source>
</reference>
<dbReference type="InterPro" id="IPR026902">
    <property type="entry name" value="RnfC_N"/>
</dbReference>
<evidence type="ECO:0000313" key="9">
    <source>
        <dbReference type="EMBL" id="AKS41665.1"/>
    </source>
</evidence>
<dbReference type="NCBIfam" id="NF003454">
    <property type="entry name" value="PRK05035.1"/>
    <property type="match status" value="1"/>
</dbReference>
<dbReference type="InterPro" id="IPR019554">
    <property type="entry name" value="Soluble_ligand-bd"/>
</dbReference>
<dbReference type="InterPro" id="IPR037225">
    <property type="entry name" value="Nuo51_FMN-bd_sf"/>
</dbReference>
<feature type="binding site" evidence="8">
    <location>
        <position position="420"/>
    </location>
    <ligand>
        <name>[4Fe-4S] cluster</name>
        <dbReference type="ChEBI" id="CHEBI:49883"/>
        <label>2</label>
    </ligand>
</feature>
<feature type="binding site" evidence="8">
    <location>
        <position position="384"/>
    </location>
    <ligand>
        <name>[4Fe-4S] cluster</name>
        <dbReference type="ChEBI" id="CHEBI:49883"/>
        <label>1</label>
    </ligand>
</feature>
<evidence type="ECO:0000256" key="3">
    <source>
        <dbReference type="ARBA" id="ARBA00022723"/>
    </source>
</evidence>
<dbReference type="PANTHER" id="PTHR43034:SF2">
    <property type="entry name" value="ION-TRANSLOCATING OXIDOREDUCTASE COMPLEX SUBUNIT C"/>
    <property type="match status" value="1"/>
</dbReference>
<dbReference type="PROSITE" id="PS51379">
    <property type="entry name" value="4FE4S_FER_2"/>
    <property type="match status" value="2"/>
</dbReference>
<evidence type="ECO:0000256" key="2">
    <source>
        <dbReference type="ARBA" id="ARBA00022485"/>
    </source>
</evidence>
<dbReference type="Gene3D" id="3.40.50.11540">
    <property type="entry name" value="NADH-ubiquinone oxidoreductase 51kDa subunit"/>
    <property type="match status" value="1"/>
</dbReference>
<organism evidence="9 10">
    <name type="scientific">Wenzhouxiangella marina</name>
    <dbReference type="NCBI Taxonomy" id="1579979"/>
    <lineage>
        <taxon>Bacteria</taxon>
        <taxon>Pseudomonadati</taxon>
        <taxon>Pseudomonadota</taxon>
        <taxon>Gammaproteobacteria</taxon>
        <taxon>Chromatiales</taxon>
        <taxon>Wenzhouxiangellaceae</taxon>
        <taxon>Wenzhouxiangella</taxon>
    </lineage>
</organism>
<protein>
    <recommendedName>
        <fullName evidence="8">Ion-translocating oxidoreductase complex subunit C</fullName>
        <ecNumber evidence="8">7.-.-.-</ecNumber>
    </recommendedName>
    <alternativeName>
        <fullName evidence="8">Rnf electron transport complex subunit C</fullName>
    </alternativeName>
</protein>
<evidence type="ECO:0000256" key="4">
    <source>
        <dbReference type="ARBA" id="ARBA00022737"/>
    </source>
</evidence>
<dbReference type="GO" id="GO:0046872">
    <property type="term" value="F:metal ion binding"/>
    <property type="evidence" value="ECO:0007669"/>
    <property type="project" value="UniProtKB-KW"/>
</dbReference>
<dbReference type="KEGG" id="wma:WM2015_1292"/>
<keyword evidence="7 8" id="KW-0411">Iron-sulfur</keyword>
<dbReference type="InterPro" id="IPR017896">
    <property type="entry name" value="4Fe4S_Fe-S-bd"/>
</dbReference>
<feature type="binding site" evidence="8">
    <location>
        <position position="423"/>
    </location>
    <ligand>
        <name>[4Fe-4S] cluster</name>
        <dbReference type="ChEBI" id="CHEBI:49883"/>
        <label>2</label>
    </ligand>
</feature>
<comment type="subcellular location">
    <subcellularLocation>
        <location evidence="8">Cell inner membrane</location>
        <topology evidence="8">Peripheral membrane protein</topology>
    </subcellularLocation>
</comment>
<dbReference type="GO" id="GO:0051539">
    <property type="term" value="F:4 iron, 4 sulfur cluster binding"/>
    <property type="evidence" value="ECO:0007669"/>
    <property type="project" value="UniProtKB-KW"/>
</dbReference>
<dbReference type="GO" id="GO:0022900">
    <property type="term" value="P:electron transport chain"/>
    <property type="evidence" value="ECO:0007669"/>
    <property type="project" value="UniProtKB-UniRule"/>
</dbReference>
<comment type="similarity">
    <text evidence="8">Belongs to the 4Fe4S bacterial-type ferredoxin family. RnfC subfamily.</text>
</comment>
<dbReference type="EMBL" id="CP012154">
    <property type="protein sequence ID" value="AKS41665.1"/>
    <property type="molecule type" value="Genomic_DNA"/>
</dbReference>
<keyword evidence="6 8" id="KW-0408">Iron</keyword>
<dbReference type="Pfam" id="PF01512">
    <property type="entry name" value="Complex1_51K"/>
    <property type="match status" value="1"/>
</dbReference>
<keyword evidence="5 8" id="KW-0249">Electron transport</keyword>
<comment type="subunit">
    <text evidence="8">The complex is composed of six subunits: RnfA, RnfB, RnfC, RnfD, RnfE and RnfG.</text>
</comment>
<keyword evidence="4 8" id="KW-0677">Repeat</keyword>
<feature type="binding site" evidence="8">
    <location>
        <position position="417"/>
    </location>
    <ligand>
        <name>[4Fe-4S] cluster</name>
        <dbReference type="ChEBI" id="CHEBI:49883"/>
        <label>2</label>
    </ligand>
</feature>
<dbReference type="Proteomes" id="UP000066624">
    <property type="component" value="Chromosome"/>
</dbReference>
<dbReference type="InterPro" id="IPR010208">
    <property type="entry name" value="Ion_transpt_RnfC/RsxC"/>
</dbReference>
<dbReference type="Pfam" id="PF10531">
    <property type="entry name" value="SLBB"/>
    <property type="match status" value="1"/>
</dbReference>
<feature type="binding site" evidence="8">
    <location>
        <position position="381"/>
    </location>
    <ligand>
        <name>[4Fe-4S] cluster</name>
        <dbReference type="ChEBI" id="CHEBI:49883"/>
        <label>1</label>
    </ligand>
</feature>
<keyword evidence="8" id="KW-1003">Cell membrane</keyword>
<evidence type="ECO:0000256" key="8">
    <source>
        <dbReference type="HAMAP-Rule" id="MF_00461"/>
    </source>
</evidence>
<feature type="binding site" evidence="8">
    <location>
        <position position="378"/>
    </location>
    <ligand>
        <name>[4Fe-4S] cluster</name>
        <dbReference type="ChEBI" id="CHEBI:49883"/>
        <label>1</label>
    </ligand>
</feature>
<keyword evidence="2 8" id="KW-0004">4Fe-4S</keyword>
<proteinExistence type="inferred from homology"/>
<dbReference type="GO" id="GO:0009055">
    <property type="term" value="F:electron transfer activity"/>
    <property type="evidence" value="ECO:0007669"/>
    <property type="project" value="InterPro"/>
</dbReference>
<dbReference type="AlphaFoldDB" id="A0A0K0XVG7"/>
<keyword evidence="10" id="KW-1185">Reference proteome</keyword>
<dbReference type="Pfam" id="PF13375">
    <property type="entry name" value="RnfC_N"/>
    <property type="match status" value="1"/>
</dbReference>
<keyword evidence="8" id="KW-1278">Translocase</keyword>
<keyword evidence="8" id="KW-0472">Membrane</keyword>
<feature type="binding site" evidence="8">
    <location>
        <position position="388"/>
    </location>
    <ligand>
        <name>[4Fe-4S] cluster</name>
        <dbReference type="ChEBI" id="CHEBI:49883"/>
        <label>2</label>
    </ligand>
</feature>
<accession>A0A0K0XVG7</accession>
<dbReference type="Pfam" id="PF12838">
    <property type="entry name" value="Fer4_7"/>
    <property type="match status" value="1"/>
</dbReference>
<dbReference type="Gene3D" id="3.30.70.20">
    <property type="match status" value="1"/>
</dbReference>
<dbReference type="PATRIC" id="fig|1579979.3.peg.1325"/>
<evidence type="ECO:0000256" key="1">
    <source>
        <dbReference type="ARBA" id="ARBA00022448"/>
    </source>
</evidence>
<dbReference type="OrthoDB" id="9767754at2"/>
<evidence type="ECO:0000256" key="6">
    <source>
        <dbReference type="ARBA" id="ARBA00023004"/>
    </source>
</evidence>
<evidence type="ECO:0000256" key="5">
    <source>
        <dbReference type="ARBA" id="ARBA00022982"/>
    </source>
</evidence>
<sequence length="511" mass="55702">MSDSILDAPLHAFPGGLRLDHHKTAACESPPARAPLPERLYLPLVDRRGQPVEACVREGDRVARGEVLIQASSDFELTTHAPTSGRIGPVEFRPAVWPPGHELPCLSLIADGEDRAAEPRPLDDWQSLDRDRLVDQLRDAGLAGLGGAAFPTAAKLRGDWDSLDTLILNGAECEPWIACDEALMRSRAEAIVLGGQILARACGARELILAIEDPLRETESRLHRAMAGVEAGLPMRLVKVPSLYPEGGERQLIQVLTGREVPFDGLPQDLGVLVHNVATAAAAHDAVVLGLPLTERIVTVTGPGIASPCNLIARIGTPIAHLLETAGGLSDDCTRLILGGPMSGTALVSDRIPVTKGTNCLLALTEAELQPRRPVMPCINCGECVRVCPARLLPQQLYRLIEGERLEAAAELDLFDCIECGCCAQVCPSQIPLVDWYRHGKAERRIQLLDQRRAALARRRHEAREKRLAIEEAEREARRERRRQKLAQGDQARNEIQAAIERARARKRGAD</sequence>
<keyword evidence="3 8" id="KW-0479">Metal-binding</keyword>
<comment type="function">
    <text evidence="8">Part of a membrane-bound complex that couples electron transfer with translocation of ions across the membrane.</text>
</comment>
<dbReference type="GO" id="GO:0005886">
    <property type="term" value="C:plasma membrane"/>
    <property type="evidence" value="ECO:0007669"/>
    <property type="project" value="UniProtKB-SubCell"/>
</dbReference>
<dbReference type="STRING" id="1579979.WM2015_1292"/>
<comment type="cofactor">
    <cofactor evidence="8">
        <name>[4Fe-4S] cluster</name>
        <dbReference type="ChEBI" id="CHEBI:49883"/>
    </cofactor>
    <text evidence="8">Binds 2 [4Fe-4S] clusters per subunit.</text>
</comment>
<keyword evidence="1 8" id="KW-0813">Transport</keyword>
<dbReference type="RefSeq" id="WP_049725288.1">
    <property type="nucleotide sequence ID" value="NZ_CP012154.1"/>
</dbReference>
<dbReference type="EC" id="7.-.-.-" evidence="8"/>
<gene>
    <name evidence="8" type="primary">rnfC</name>
    <name evidence="9" type="ORF">WM2015_1292</name>
</gene>
<dbReference type="SUPFAM" id="SSF142019">
    <property type="entry name" value="Nqo1 FMN-binding domain-like"/>
    <property type="match status" value="1"/>
</dbReference>
<evidence type="ECO:0000313" key="10">
    <source>
        <dbReference type="Proteomes" id="UP000066624"/>
    </source>
</evidence>
<keyword evidence="8" id="KW-0997">Cell inner membrane</keyword>
<dbReference type="InterPro" id="IPR011538">
    <property type="entry name" value="Nuo51_FMN-bd"/>
</dbReference>
<name>A0A0K0XVG7_9GAMM</name>
<dbReference type="NCBIfam" id="TIGR01945">
    <property type="entry name" value="rnfC"/>
    <property type="match status" value="1"/>
</dbReference>
<evidence type="ECO:0000256" key="7">
    <source>
        <dbReference type="ARBA" id="ARBA00023014"/>
    </source>
</evidence>
<dbReference type="PROSITE" id="PS00198">
    <property type="entry name" value="4FE4S_FER_1"/>
    <property type="match status" value="1"/>
</dbReference>
<feature type="binding site" evidence="8">
    <location>
        <position position="427"/>
    </location>
    <ligand>
        <name>[4Fe-4S] cluster</name>
        <dbReference type="ChEBI" id="CHEBI:49883"/>
        <label>1</label>
    </ligand>
</feature>
<dbReference type="PANTHER" id="PTHR43034">
    <property type="entry name" value="ION-TRANSLOCATING OXIDOREDUCTASE COMPLEX SUBUNIT C"/>
    <property type="match status" value="1"/>
</dbReference>
<dbReference type="HAMAP" id="MF_00461">
    <property type="entry name" value="RsxC_RnfC"/>
    <property type="match status" value="1"/>
</dbReference>
<dbReference type="SUPFAM" id="SSF46548">
    <property type="entry name" value="alpha-helical ferredoxin"/>
    <property type="match status" value="1"/>
</dbReference>